<gene>
    <name evidence="1" type="ORF">NE237_007802</name>
</gene>
<dbReference type="EMBL" id="JAMYWD010000004">
    <property type="protein sequence ID" value="KAJ4974628.1"/>
    <property type="molecule type" value="Genomic_DNA"/>
</dbReference>
<sequence>MRKLNLDVSMMLTKGKCVTVTQDAPAKAKSTPTPSTISSLGVDIPVSILASTAPSSGSKASTQSHVLILEPPAATCMASDPLVMVPQVPVLSTPTSMASGPSSLTQVSPVKTVEVMGCCSSGCSTSSRRAELLGAPVKHLSTIEKAIKEFKASDALNTFVLEFDTLEDFHHDLATPTFWKGTHVVLDYVRKVVRDFDLSRFGYNIDAPSDSEGEEGSPLKQLKGSSDHQVVVTDQQVEEAFEKLEKETVAGKAADVAIVEKMVALGGVEQWTNFP</sequence>
<comment type="caution">
    <text evidence="1">The sequence shown here is derived from an EMBL/GenBank/DDBJ whole genome shotgun (WGS) entry which is preliminary data.</text>
</comment>
<dbReference type="Proteomes" id="UP001141806">
    <property type="component" value="Unassembled WGS sequence"/>
</dbReference>
<protein>
    <submittedName>
        <fullName evidence="1">Uncharacterized protein</fullName>
    </submittedName>
</protein>
<keyword evidence="2" id="KW-1185">Reference proteome</keyword>
<reference evidence="1" key="1">
    <citation type="journal article" date="2023" name="Plant J.">
        <title>The genome of the king protea, Protea cynaroides.</title>
        <authorList>
            <person name="Chang J."/>
            <person name="Duong T.A."/>
            <person name="Schoeman C."/>
            <person name="Ma X."/>
            <person name="Roodt D."/>
            <person name="Barker N."/>
            <person name="Li Z."/>
            <person name="Van de Peer Y."/>
            <person name="Mizrachi E."/>
        </authorList>
    </citation>
    <scope>NUCLEOTIDE SEQUENCE</scope>
    <source>
        <tissue evidence="1">Young leaves</tissue>
    </source>
</reference>
<accession>A0A9Q0KPT4</accession>
<organism evidence="1 2">
    <name type="scientific">Protea cynaroides</name>
    <dbReference type="NCBI Taxonomy" id="273540"/>
    <lineage>
        <taxon>Eukaryota</taxon>
        <taxon>Viridiplantae</taxon>
        <taxon>Streptophyta</taxon>
        <taxon>Embryophyta</taxon>
        <taxon>Tracheophyta</taxon>
        <taxon>Spermatophyta</taxon>
        <taxon>Magnoliopsida</taxon>
        <taxon>Proteales</taxon>
        <taxon>Proteaceae</taxon>
        <taxon>Protea</taxon>
    </lineage>
</organism>
<dbReference type="AlphaFoldDB" id="A0A9Q0KPT4"/>
<proteinExistence type="predicted"/>
<evidence type="ECO:0000313" key="1">
    <source>
        <dbReference type="EMBL" id="KAJ4974628.1"/>
    </source>
</evidence>
<evidence type="ECO:0000313" key="2">
    <source>
        <dbReference type="Proteomes" id="UP001141806"/>
    </source>
</evidence>
<name>A0A9Q0KPT4_9MAGN</name>